<evidence type="ECO:0000256" key="1">
    <source>
        <dbReference type="SAM" id="MobiDB-lite"/>
    </source>
</evidence>
<protein>
    <submittedName>
        <fullName evidence="2">Uncharacterized protein</fullName>
    </submittedName>
</protein>
<evidence type="ECO:0000313" key="2">
    <source>
        <dbReference type="EMBL" id="DAE92827.1"/>
    </source>
</evidence>
<accession>A0A8S5RU42</accession>
<dbReference type="EMBL" id="BK055796">
    <property type="protein sequence ID" value="DAE92827.1"/>
    <property type="molecule type" value="Genomic_DNA"/>
</dbReference>
<sequence>MPKPLNFKKSTDVYQKPGTTSYTTLSNAGNRTTPIQRLNANKKFNPMANAVQATQHNRQLATAANARTQSSVPKQDTGWSGGGGTGGGTVSSAPAATPAVSQPQDTYMQNYINQMQAAIQSAQKQAEEAQRRAEEQMKAAQEAQRKAREEAYNRSAAQQRTDYEYGQGNLDAATDSALQQAYINNMMQRRNLRQLLSAQGLNGGASESTTAGMLNNYSNSRNALETERQNQLASLQNTYQNNMAQLENQRASGDAADLSQYQTNLSNLTANNANQLISLMQGYANIAANMPQLRPKFNTTTGQWEYSYT</sequence>
<organism evidence="2">
    <name type="scientific">Ackermannviridae sp</name>
    <dbReference type="NCBI Taxonomy" id="2831612"/>
    <lineage>
        <taxon>Viruses</taxon>
        <taxon>Duplodnaviria</taxon>
        <taxon>Heunggongvirae</taxon>
        <taxon>Uroviricota</taxon>
        <taxon>Caudoviricetes</taxon>
        <taxon>Pantevenvirales</taxon>
        <taxon>Ackermannviridae</taxon>
    </lineage>
</organism>
<feature type="compositionally biased region" description="Low complexity" evidence="1">
    <location>
        <begin position="90"/>
        <end position="101"/>
    </location>
</feature>
<proteinExistence type="predicted"/>
<reference evidence="2" key="1">
    <citation type="journal article" date="2021" name="Proc. Natl. Acad. Sci. U.S.A.">
        <title>A Catalog of Tens of Thousands of Viruses from Human Metagenomes Reveals Hidden Associations with Chronic Diseases.</title>
        <authorList>
            <person name="Tisza M.J."/>
            <person name="Buck C.B."/>
        </authorList>
    </citation>
    <scope>NUCLEOTIDE SEQUENCE</scope>
    <source>
        <strain evidence="2">Cttzo28</strain>
    </source>
</reference>
<feature type="compositionally biased region" description="Gly residues" evidence="1">
    <location>
        <begin position="79"/>
        <end position="89"/>
    </location>
</feature>
<feature type="compositionally biased region" description="Polar residues" evidence="1">
    <location>
        <begin position="51"/>
        <end position="74"/>
    </location>
</feature>
<feature type="compositionally biased region" description="Basic and acidic residues" evidence="1">
    <location>
        <begin position="125"/>
        <end position="152"/>
    </location>
</feature>
<feature type="region of interest" description="Disordered" evidence="1">
    <location>
        <begin position="123"/>
        <end position="157"/>
    </location>
</feature>
<name>A0A8S5RU42_9CAUD</name>
<feature type="compositionally biased region" description="Polar residues" evidence="1">
    <location>
        <begin position="17"/>
        <end position="39"/>
    </location>
</feature>
<feature type="region of interest" description="Disordered" evidence="1">
    <location>
        <begin position="1"/>
        <end position="101"/>
    </location>
</feature>